<comment type="caution">
    <text evidence="2">The sequence shown here is derived from an EMBL/GenBank/DDBJ whole genome shotgun (WGS) entry which is preliminary data.</text>
</comment>
<accession>A0A919PTK8</accession>
<protein>
    <submittedName>
        <fullName evidence="2">Uncharacterized protein</fullName>
    </submittedName>
</protein>
<gene>
    <name evidence="2" type="ORF">Dsi01nite_080130</name>
</gene>
<dbReference type="AlphaFoldDB" id="A0A919PTK8"/>
<reference evidence="2" key="1">
    <citation type="submission" date="2021-01" db="EMBL/GenBank/DDBJ databases">
        <title>Whole genome shotgun sequence of Dactylosporangium siamense NBRC 106093.</title>
        <authorList>
            <person name="Komaki H."/>
            <person name="Tamura T."/>
        </authorList>
    </citation>
    <scope>NUCLEOTIDE SEQUENCE</scope>
    <source>
        <strain evidence="2">NBRC 106093</strain>
    </source>
</reference>
<keyword evidence="3" id="KW-1185">Reference proteome</keyword>
<evidence type="ECO:0000313" key="2">
    <source>
        <dbReference type="EMBL" id="GIG49972.1"/>
    </source>
</evidence>
<organism evidence="2 3">
    <name type="scientific">Dactylosporangium siamense</name>
    <dbReference type="NCBI Taxonomy" id="685454"/>
    <lineage>
        <taxon>Bacteria</taxon>
        <taxon>Bacillati</taxon>
        <taxon>Actinomycetota</taxon>
        <taxon>Actinomycetes</taxon>
        <taxon>Micromonosporales</taxon>
        <taxon>Micromonosporaceae</taxon>
        <taxon>Dactylosporangium</taxon>
    </lineage>
</organism>
<name>A0A919PTK8_9ACTN</name>
<dbReference type="EMBL" id="BONQ01000126">
    <property type="protein sequence ID" value="GIG49972.1"/>
    <property type="molecule type" value="Genomic_DNA"/>
</dbReference>
<sequence length="87" mass="9443">MERATDLIAQPDNGLEPEAVKQRAVFLANIATGWFSAEPTGEREVRHGSIRPAPCQCLTPGGHQITPPARNSSTGPPSCIRNRPQQR</sequence>
<proteinExistence type="predicted"/>
<evidence type="ECO:0000313" key="3">
    <source>
        <dbReference type="Proteomes" id="UP000660611"/>
    </source>
</evidence>
<evidence type="ECO:0000256" key="1">
    <source>
        <dbReference type="SAM" id="MobiDB-lite"/>
    </source>
</evidence>
<dbReference type="Proteomes" id="UP000660611">
    <property type="component" value="Unassembled WGS sequence"/>
</dbReference>
<feature type="region of interest" description="Disordered" evidence="1">
    <location>
        <begin position="58"/>
        <end position="87"/>
    </location>
</feature>
<dbReference type="RefSeq" id="WP_345006492.1">
    <property type="nucleotide sequence ID" value="NZ_BAAAVW010000029.1"/>
</dbReference>